<dbReference type="Proteomes" id="UP000515243">
    <property type="component" value="Chromosome 1"/>
</dbReference>
<evidence type="ECO:0008006" key="3">
    <source>
        <dbReference type="Google" id="ProtNLM"/>
    </source>
</evidence>
<dbReference type="AlphaFoldDB" id="A0AAP9UEK2"/>
<name>A0AAP9UEK2_CLOBU</name>
<dbReference type="EMBL" id="CP040626">
    <property type="protein sequence ID" value="QMW90149.1"/>
    <property type="molecule type" value="Genomic_DNA"/>
</dbReference>
<dbReference type="RefSeq" id="WP_035761702.1">
    <property type="nucleotide sequence ID" value="NZ_AP019716.1"/>
</dbReference>
<evidence type="ECO:0000313" key="1">
    <source>
        <dbReference type="EMBL" id="QMW90149.1"/>
    </source>
</evidence>
<dbReference type="Gene3D" id="3.40.470.10">
    <property type="entry name" value="Uracil-DNA glycosylase-like domain"/>
    <property type="match status" value="1"/>
</dbReference>
<proteinExistence type="predicted"/>
<accession>A0AAP9UEK2</accession>
<sequence length="234" mass="27309">MDYNELVKKRKQFNFEDLPAVKNNGKEITLKNPQNIEGGQYDEENELNPWSRWQGDLNAEILVIGQDWGGEECYREQQGIDSDEDVTNENLIELFKSIGITVRKPSEQYSKKIEQNLFFTNCILGIKEGSKTCAVDRWIEINAKEFLKPLIQEVLNPKIIITLGLPAFKSVNEIFKITEEKNYKLNMKSVLTKEYPYIQNDIKIFSFYHCGRLGVNNRSLEKQIDDWSILKKYV</sequence>
<dbReference type="SUPFAM" id="SSF52141">
    <property type="entry name" value="Uracil-DNA glycosylase-like"/>
    <property type="match status" value="1"/>
</dbReference>
<dbReference type="GeneID" id="92943299"/>
<dbReference type="InterPro" id="IPR036895">
    <property type="entry name" value="Uracil-DNA_glycosylase-like_sf"/>
</dbReference>
<evidence type="ECO:0000313" key="2">
    <source>
        <dbReference type="Proteomes" id="UP000515243"/>
    </source>
</evidence>
<protein>
    <recommendedName>
        <fullName evidence="3">Uracil-DNA glycosylase-like domain-containing protein</fullName>
    </recommendedName>
</protein>
<gene>
    <name evidence="1" type="ORF">FF104_04045</name>
</gene>
<organism evidence="1 2">
    <name type="scientific">Clostridium butyricum</name>
    <dbReference type="NCBI Taxonomy" id="1492"/>
    <lineage>
        <taxon>Bacteria</taxon>
        <taxon>Bacillati</taxon>
        <taxon>Bacillota</taxon>
        <taxon>Clostridia</taxon>
        <taxon>Eubacteriales</taxon>
        <taxon>Clostridiaceae</taxon>
        <taxon>Clostridium</taxon>
    </lineage>
</organism>
<reference evidence="1 2" key="1">
    <citation type="submission" date="2019-05" db="EMBL/GenBank/DDBJ databases">
        <authorList>
            <person name="Schori C."/>
            <person name="Ahrens C."/>
        </authorList>
    </citation>
    <scope>NUCLEOTIDE SEQUENCE [LARGE SCALE GENOMIC DNA]</scope>
    <source>
        <strain evidence="1 2">DSM 10702</strain>
    </source>
</reference>